<evidence type="ECO:0000256" key="7">
    <source>
        <dbReference type="ARBA" id="ARBA00023136"/>
    </source>
</evidence>
<evidence type="ECO:0000256" key="13">
    <source>
        <dbReference type="ARBA" id="ARBA00042775"/>
    </source>
</evidence>
<evidence type="ECO:0000256" key="4">
    <source>
        <dbReference type="ARBA" id="ARBA00022519"/>
    </source>
</evidence>
<keyword evidence="8" id="KW-0143">Chaperone</keyword>
<sequence>MLDSLRGAANTWVVKILLLLLVASFGAWGISGTVFDNVGGNFAISAGETTVSPTEYRLAYERQISVYSQQLGQRLTREQARAYGIENQVQSSLVSGALLDEEARLLGLGISEQQIAELTRSDPSFQNGGQFSRQAFDYVLAQVGMRPEDYFATRSKESARQQIISTLSDGVKTPEVFLSAVAVYRGETRNIAFVHLPQSAVEPIETPTDEQLSTYFDQNKSQYAAPEYRKLIYATLTPESIADPNAVTEEQIIQDYEANEAQFTTPEMRQVQQLLYPDEEAANAAREKLNSGVPFEQLITESGRTEADVSLGNVTREQIPDAAIAEAAFSLQVGEVSAPVKSSFGSVLLRVTNITPERVQALDEAREQIRTDLAQREATRVIADMWNEYEDLRAGGATLAEAASQLQISAVTIDAIDAQGNNPEGEPVPDLPLGPQLVSQAFQTEPGVENPALDLGTTGYLFYEVIDVIAPRDRTLDEVRDRVVSDWTRAETQKRLQDRADQIREEIAGGKALEAVAQELGSTVESRLGIRRDGTDSTLGQAGVQAVFDIKEGEVGIANAAEGDGRLIFQITQTMLPAGDASALSAQDRQGIDQGVGADLLEQIVTRLRGKYDVRVNQTAIDQALAF</sequence>
<comment type="similarity">
    <text evidence="11">Belongs to the PpiD chaperone family.</text>
</comment>
<dbReference type="PANTHER" id="PTHR47529:SF1">
    <property type="entry name" value="PERIPLASMIC CHAPERONE PPID"/>
    <property type="match status" value="1"/>
</dbReference>
<dbReference type="EMBL" id="BMZO01000001">
    <property type="protein sequence ID" value="GHC60926.1"/>
    <property type="molecule type" value="Genomic_DNA"/>
</dbReference>
<dbReference type="Pfam" id="PF13624">
    <property type="entry name" value="SurA_N_3"/>
    <property type="match status" value="1"/>
</dbReference>
<keyword evidence="4" id="KW-0997">Cell inner membrane</keyword>
<name>A0A8J3GEK3_9HYPH</name>
<dbReference type="SUPFAM" id="SSF54534">
    <property type="entry name" value="FKBP-like"/>
    <property type="match status" value="1"/>
</dbReference>
<feature type="domain" description="PpiC" evidence="16">
    <location>
        <begin position="266"/>
        <end position="353"/>
    </location>
</feature>
<gene>
    <name evidence="17" type="ORF">GCM10010136_01230</name>
</gene>
<dbReference type="InterPro" id="IPR046357">
    <property type="entry name" value="PPIase_dom_sf"/>
</dbReference>
<dbReference type="Proteomes" id="UP000641137">
    <property type="component" value="Unassembled WGS sequence"/>
</dbReference>
<evidence type="ECO:0000256" key="8">
    <source>
        <dbReference type="ARBA" id="ARBA00023186"/>
    </source>
</evidence>
<evidence type="ECO:0000256" key="12">
    <source>
        <dbReference type="ARBA" id="ARBA00040743"/>
    </source>
</evidence>
<dbReference type="PANTHER" id="PTHR47529">
    <property type="entry name" value="PEPTIDYL-PROLYL CIS-TRANS ISOMERASE D"/>
    <property type="match status" value="1"/>
</dbReference>
<dbReference type="Pfam" id="PF13145">
    <property type="entry name" value="Rotamase_2"/>
    <property type="match status" value="1"/>
</dbReference>
<evidence type="ECO:0000256" key="10">
    <source>
        <dbReference type="ARBA" id="ARBA00031484"/>
    </source>
</evidence>
<keyword evidence="18" id="KW-1185">Reference proteome</keyword>
<dbReference type="SUPFAM" id="SSF109998">
    <property type="entry name" value="Triger factor/SurA peptide-binding domain-like"/>
    <property type="match status" value="1"/>
</dbReference>
<evidence type="ECO:0000256" key="15">
    <source>
        <dbReference type="SAM" id="Phobius"/>
    </source>
</evidence>
<keyword evidence="14 17" id="KW-0413">Isomerase</keyword>
<dbReference type="InterPro" id="IPR000297">
    <property type="entry name" value="PPIase_PpiC"/>
</dbReference>
<dbReference type="Gene3D" id="3.10.50.40">
    <property type="match status" value="1"/>
</dbReference>
<evidence type="ECO:0000256" key="9">
    <source>
        <dbReference type="ARBA" id="ARBA00030642"/>
    </source>
</evidence>
<evidence type="ECO:0000313" key="18">
    <source>
        <dbReference type="Proteomes" id="UP000641137"/>
    </source>
</evidence>
<dbReference type="InterPro" id="IPR052029">
    <property type="entry name" value="PpiD_chaperone"/>
</dbReference>
<reference evidence="17" key="1">
    <citation type="journal article" date="2014" name="Int. J. Syst. Evol. Microbiol.">
        <title>Complete genome sequence of Corynebacterium casei LMG S-19264T (=DSM 44701T), isolated from a smear-ripened cheese.</title>
        <authorList>
            <consortium name="US DOE Joint Genome Institute (JGI-PGF)"/>
            <person name="Walter F."/>
            <person name="Albersmeier A."/>
            <person name="Kalinowski J."/>
            <person name="Ruckert C."/>
        </authorList>
    </citation>
    <scope>NUCLEOTIDE SEQUENCE</scope>
    <source>
        <strain evidence="17">KCTC 42097</strain>
    </source>
</reference>
<evidence type="ECO:0000256" key="14">
    <source>
        <dbReference type="PROSITE-ProRule" id="PRU00278"/>
    </source>
</evidence>
<evidence type="ECO:0000256" key="2">
    <source>
        <dbReference type="ARBA" id="ARBA00018370"/>
    </source>
</evidence>
<evidence type="ECO:0000259" key="16">
    <source>
        <dbReference type="PROSITE" id="PS50198"/>
    </source>
</evidence>
<protein>
    <recommendedName>
        <fullName evidence="2">Parvulin-like PPIase</fullName>
    </recommendedName>
    <alternativeName>
        <fullName evidence="9">Peptidyl-prolyl cis-trans isomerase plp</fullName>
    </alternativeName>
    <alternativeName>
        <fullName evidence="12">Periplasmic chaperone PpiD</fullName>
    </alternativeName>
    <alternativeName>
        <fullName evidence="13">Periplasmic folding chaperone</fullName>
    </alternativeName>
    <alternativeName>
        <fullName evidence="10">Rotamase plp</fullName>
    </alternativeName>
</protein>
<dbReference type="RefSeq" id="WP_189486801.1">
    <property type="nucleotide sequence ID" value="NZ_BMZO01000001.1"/>
</dbReference>
<evidence type="ECO:0000256" key="6">
    <source>
        <dbReference type="ARBA" id="ARBA00022989"/>
    </source>
</evidence>
<keyword evidence="14" id="KW-0697">Rotamase</keyword>
<evidence type="ECO:0000313" key="17">
    <source>
        <dbReference type="EMBL" id="GHC60926.1"/>
    </source>
</evidence>
<reference evidence="17" key="2">
    <citation type="submission" date="2020-09" db="EMBL/GenBank/DDBJ databases">
        <authorList>
            <person name="Sun Q."/>
            <person name="Kim S."/>
        </authorList>
    </citation>
    <scope>NUCLEOTIDE SEQUENCE</scope>
    <source>
        <strain evidence="17">KCTC 42097</strain>
    </source>
</reference>
<evidence type="ECO:0000256" key="1">
    <source>
        <dbReference type="ARBA" id="ARBA00004382"/>
    </source>
</evidence>
<comment type="subcellular location">
    <subcellularLocation>
        <location evidence="1">Cell inner membrane</location>
        <topology evidence="1">Single-pass type II membrane protein</topology>
        <orientation evidence="1">Periplasmic side</orientation>
    </subcellularLocation>
</comment>
<proteinExistence type="inferred from homology"/>
<feature type="transmembrane region" description="Helical" evidence="15">
    <location>
        <begin position="12"/>
        <end position="30"/>
    </location>
</feature>
<keyword evidence="3" id="KW-1003">Cell membrane</keyword>
<keyword evidence="5 15" id="KW-0812">Transmembrane</keyword>
<dbReference type="PROSITE" id="PS50198">
    <property type="entry name" value="PPIC_PPIASE_2"/>
    <property type="match status" value="1"/>
</dbReference>
<dbReference type="GO" id="GO:0003755">
    <property type="term" value="F:peptidyl-prolyl cis-trans isomerase activity"/>
    <property type="evidence" value="ECO:0007669"/>
    <property type="project" value="UniProtKB-KW"/>
</dbReference>
<dbReference type="GO" id="GO:0005886">
    <property type="term" value="C:plasma membrane"/>
    <property type="evidence" value="ECO:0007669"/>
    <property type="project" value="UniProtKB-SubCell"/>
</dbReference>
<organism evidence="17 18">
    <name type="scientific">Limoniibacter endophyticus</name>
    <dbReference type="NCBI Taxonomy" id="1565040"/>
    <lineage>
        <taxon>Bacteria</taxon>
        <taxon>Pseudomonadati</taxon>
        <taxon>Pseudomonadota</taxon>
        <taxon>Alphaproteobacteria</taxon>
        <taxon>Hyphomicrobiales</taxon>
        <taxon>Bartonellaceae</taxon>
        <taxon>Limoniibacter</taxon>
    </lineage>
</organism>
<keyword evidence="6 15" id="KW-1133">Transmembrane helix</keyword>
<dbReference type="AlphaFoldDB" id="A0A8J3GEK3"/>
<evidence type="ECO:0000256" key="11">
    <source>
        <dbReference type="ARBA" id="ARBA00038408"/>
    </source>
</evidence>
<dbReference type="InterPro" id="IPR027304">
    <property type="entry name" value="Trigger_fact/SurA_dom_sf"/>
</dbReference>
<keyword evidence="7 15" id="KW-0472">Membrane</keyword>
<evidence type="ECO:0000256" key="3">
    <source>
        <dbReference type="ARBA" id="ARBA00022475"/>
    </source>
</evidence>
<accession>A0A8J3GEK3</accession>
<comment type="caution">
    <text evidence="17">The sequence shown here is derived from an EMBL/GenBank/DDBJ whole genome shotgun (WGS) entry which is preliminary data.</text>
</comment>
<evidence type="ECO:0000256" key="5">
    <source>
        <dbReference type="ARBA" id="ARBA00022692"/>
    </source>
</evidence>